<dbReference type="GO" id="GO:0046872">
    <property type="term" value="F:metal ion binding"/>
    <property type="evidence" value="ECO:0007669"/>
    <property type="project" value="UniProtKB-KW"/>
</dbReference>
<dbReference type="PROSITE" id="PS01305">
    <property type="entry name" value="MOAA_NIFB_PQQE"/>
    <property type="match status" value="1"/>
</dbReference>
<keyword evidence="5" id="KW-0560">Oxidoreductase</keyword>
<dbReference type="InterPro" id="IPR007197">
    <property type="entry name" value="rSAM"/>
</dbReference>
<evidence type="ECO:0000256" key="6">
    <source>
        <dbReference type="ARBA" id="ARBA00023004"/>
    </source>
</evidence>
<dbReference type="PROSITE" id="PS51918">
    <property type="entry name" value="RADICAL_SAM"/>
    <property type="match status" value="1"/>
</dbReference>
<keyword evidence="6" id="KW-0408">Iron</keyword>
<keyword evidence="4" id="KW-0479">Metal-binding</keyword>
<dbReference type="SFLD" id="SFLDG01387">
    <property type="entry name" value="BtrN-like_SPASM_domain_contain"/>
    <property type="match status" value="1"/>
</dbReference>
<dbReference type="Pfam" id="PF13186">
    <property type="entry name" value="SPASM"/>
    <property type="match status" value="1"/>
</dbReference>
<evidence type="ECO:0000256" key="2">
    <source>
        <dbReference type="ARBA" id="ARBA00022485"/>
    </source>
</evidence>
<evidence type="ECO:0000313" key="9">
    <source>
        <dbReference type="EMBL" id="HEC67506.1"/>
    </source>
</evidence>
<dbReference type="AlphaFoldDB" id="A0A7C1VWD7"/>
<dbReference type="InterPro" id="IPR017200">
    <property type="entry name" value="PqqE-like"/>
</dbReference>
<evidence type="ECO:0000256" key="1">
    <source>
        <dbReference type="ARBA" id="ARBA00001966"/>
    </source>
</evidence>
<sequence length="359" mass="41346">MMKLDFSSLYDRAKKFYAFLSVKGGINLPPFHTFLEITYRCNLRCEFCQFLDILRKKTPESLRERELSLSEIKRVIDQIPNHTLITITGGEPFLREDILDIVEYACLRHKVHIISNGTLITEQVAKKLNKLGSGHILRNGLFWMSISLHGDKEIHDALTGVSGSFQKTTNAIKNIQKYRIHPYPKLNLQTVINKKNVAYLSRIVEIAYGLNVRVCNFMVQDVGVHFERDKMLDKPLFMYAPTPPYIKEDLLAQSLKKAHDKALRLAIKLRYQLGGKENIIKYYSRKINIENYVCYAPWSTIGISAYGDVGLCFSCSFGNVKKQKLKEIWNNKRLTNFRRLLIKKGAFPGCAGCCFLQHK</sequence>
<dbReference type="InterPro" id="IPR013785">
    <property type="entry name" value="Aldolase_TIM"/>
</dbReference>
<protein>
    <submittedName>
        <fullName evidence="9">Radical SAM protein</fullName>
    </submittedName>
</protein>
<dbReference type="CDD" id="cd21109">
    <property type="entry name" value="SPASM"/>
    <property type="match status" value="1"/>
</dbReference>
<keyword evidence="7" id="KW-0411">Iron-sulfur</keyword>
<evidence type="ECO:0000256" key="7">
    <source>
        <dbReference type="ARBA" id="ARBA00023014"/>
    </source>
</evidence>
<dbReference type="InterPro" id="IPR000385">
    <property type="entry name" value="MoaA_NifB_PqqE_Fe-S-bd_CS"/>
</dbReference>
<dbReference type="InterPro" id="IPR034391">
    <property type="entry name" value="AdoMet-like_SPASM_containing"/>
</dbReference>
<accession>A0A7C1VWD7</accession>
<dbReference type="SUPFAM" id="SSF102114">
    <property type="entry name" value="Radical SAM enzymes"/>
    <property type="match status" value="1"/>
</dbReference>
<dbReference type="GO" id="GO:0051539">
    <property type="term" value="F:4 iron, 4 sulfur cluster binding"/>
    <property type="evidence" value="ECO:0007669"/>
    <property type="project" value="UniProtKB-KW"/>
</dbReference>
<evidence type="ECO:0000256" key="5">
    <source>
        <dbReference type="ARBA" id="ARBA00023002"/>
    </source>
</evidence>
<dbReference type="GO" id="GO:0016491">
    <property type="term" value="F:oxidoreductase activity"/>
    <property type="evidence" value="ECO:0007669"/>
    <property type="project" value="UniProtKB-KW"/>
</dbReference>
<dbReference type="Pfam" id="PF04055">
    <property type="entry name" value="Radical_SAM"/>
    <property type="match status" value="1"/>
</dbReference>
<comment type="cofactor">
    <cofactor evidence="1">
        <name>[4Fe-4S] cluster</name>
        <dbReference type="ChEBI" id="CHEBI:49883"/>
    </cofactor>
</comment>
<dbReference type="InterPro" id="IPR050377">
    <property type="entry name" value="Radical_SAM_PqqE_MftC-like"/>
</dbReference>
<reference evidence="9" key="1">
    <citation type="journal article" date="2020" name="mSystems">
        <title>Genome- and Community-Level Interaction Insights into Carbon Utilization and Element Cycling Functions of Hydrothermarchaeota in Hydrothermal Sediment.</title>
        <authorList>
            <person name="Zhou Z."/>
            <person name="Liu Y."/>
            <person name="Xu W."/>
            <person name="Pan J."/>
            <person name="Luo Z.H."/>
            <person name="Li M."/>
        </authorList>
    </citation>
    <scope>NUCLEOTIDE SEQUENCE [LARGE SCALE GENOMIC DNA]</scope>
    <source>
        <strain evidence="9">HyVt-389</strain>
    </source>
</reference>
<dbReference type="EMBL" id="DRIH01000056">
    <property type="protein sequence ID" value="HEC67506.1"/>
    <property type="molecule type" value="Genomic_DNA"/>
</dbReference>
<evidence type="ECO:0000256" key="3">
    <source>
        <dbReference type="ARBA" id="ARBA00022691"/>
    </source>
</evidence>
<dbReference type="SFLD" id="SFLDG01386">
    <property type="entry name" value="main_SPASM_domain-containing"/>
    <property type="match status" value="1"/>
</dbReference>
<dbReference type="PANTHER" id="PTHR11228:SF7">
    <property type="entry name" value="PQQA PEPTIDE CYCLASE"/>
    <property type="match status" value="1"/>
</dbReference>
<comment type="caution">
    <text evidence="9">The sequence shown here is derived from an EMBL/GenBank/DDBJ whole genome shotgun (WGS) entry which is preliminary data.</text>
</comment>
<keyword evidence="3" id="KW-0949">S-adenosyl-L-methionine</keyword>
<dbReference type="PANTHER" id="PTHR11228">
    <property type="entry name" value="RADICAL SAM DOMAIN PROTEIN"/>
    <property type="match status" value="1"/>
</dbReference>
<organism evidence="9">
    <name type="scientific">Desulfofervidus auxilii</name>
    <dbReference type="NCBI Taxonomy" id="1621989"/>
    <lineage>
        <taxon>Bacteria</taxon>
        <taxon>Pseudomonadati</taxon>
        <taxon>Thermodesulfobacteriota</taxon>
        <taxon>Candidatus Desulfofervidia</taxon>
        <taxon>Candidatus Desulfofervidales</taxon>
        <taxon>Candidatus Desulfofervidaceae</taxon>
        <taxon>Candidatus Desulfofervidus</taxon>
    </lineage>
</organism>
<proteinExistence type="predicted"/>
<dbReference type="InterPro" id="IPR058240">
    <property type="entry name" value="rSAM_sf"/>
</dbReference>
<dbReference type="Gene3D" id="3.20.20.70">
    <property type="entry name" value="Aldolase class I"/>
    <property type="match status" value="1"/>
</dbReference>
<dbReference type="InterPro" id="IPR023885">
    <property type="entry name" value="4Fe4S-binding_SPASM_dom"/>
</dbReference>
<feature type="domain" description="Radical SAM core" evidence="8">
    <location>
        <begin position="27"/>
        <end position="276"/>
    </location>
</feature>
<evidence type="ECO:0000259" key="8">
    <source>
        <dbReference type="PROSITE" id="PS51918"/>
    </source>
</evidence>
<gene>
    <name evidence="9" type="ORF">ENI35_01630</name>
</gene>
<dbReference type="SFLD" id="SFLDS00029">
    <property type="entry name" value="Radical_SAM"/>
    <property type="match status" value="1"/>
</dbReference>
<dbReference type="PIRSF" id="PIRSF037420">
    <property type="entry name" value="PQQ_syn_pqqE"/>
    <property type="match status" value="1"/>
</dbReference>
<dbReference type="Proteomes" id="UP000885738">
    <property type="component" value="Unassembled WGS sequence"/>
</dbReference>
<keyword evidence="2" id="KW-0004">4Fe-4S</keyword>
<dbReference type="SFLD" id="SFLDG01067">
    <property type="entry name" value="SPASM/twitch_domain_containing"/>
    <property type="match status" value="1"/>
</dbReference>
<evidence type="ECO:0000256" key="4">
    <source>
        <dbReference type="ARBA" id="ARBA00022723"/>
    </source>
</evidence>
<name>A0A7C1VWD7_DESA2</name>
<dbReference type="CDD" id="cd01335">
    <property type="entry name" value="Radical_SAM"/>
    <property type="match status" value="1"/>
</dbReference>